<keyword evidence="2" id="KW-0805">Transcription regulation</keyword>
<name>A0A8J3D4M9_9BACT</name>
<keyword evidence="3" id="KW-0731">Sigma factor</keyword>
<evidence type="ECO:0000313" key="7">
    <source>
        <dbReference type="Proteomes" id="UP000598271"/>
    </source>
</evidence>
<dbReference type="InterPro" id="IPR013325">
    <property type="entry name" value="RNA_pol_sigma_r2"/>
</dbReference>
<dbReference type="Gene3D" id="1.10.10.10">
    <property type="entry name" value="Winged helix-like DNA-binding domain superfamily/Winged helix DNA-binding domain"/>
    <property type="match status" value="1"/>
</dbReference>
<dbReference type="PANTHER" id="PTHR43133">
    <property type="entry name" value="RNA POLYMERASE ECF-TYPE SIGMA FACTO"/>
    <property type="match status" value="1"/>
</dbReference>
<evidence type="ECO:0000256" key="3">
    <source>
        <dbReference type="ARBA" id="ARBA00023082"/>
    </source>
</evidence>
<sequence>MARRLHENQLFSKYAYFIGEGTRKHRLSEDESSMAYSDAVLTVIEHICTDRFEGRSELKTYLFQIFNNKCVDHIRKNTTKKAQVHRTDGFDDRYMNLLPDDTRTAVQQLMQQQDAELLGQRLGQLGDKCRQMLMAWGEGYKDADIAEQMSYQSAAVVKTSRLRCMQKLRELYLNGQA</sequence>
<dbReference type="GO" id="GO:0006352">
    <property type="term" value="P:DNA-templated transcription initiation"/>
    <property type="evidence" value="ECO:0007669"/>
    <property type="project" value="InterPro"/>
</dbReference>
<dbReference type="GO" id="GO:0016987">
    <property type="term" value="F:sigma factor activity"/>
    <property type="evidence" value="ECO:0007669"/>
    <property type="project" value="UniProtKB-KW"/>
</dbReference>
<protein>
    <submittedName>
        <fullName evidence="6">Uncharacterized protein</fullName>
    </submittedName>
</protein>
<reference evidence="6 7" key="1">
    <citation type="journal article" date="2014" name="Int. J. Syst. Evol. Microbiol.">
        <title>Complete genome sequence of Corynebacterium casei LMG S-19264T (=DSM 44701T), isolated from a smear-ripened cheese.</title>
        <authorList>
            <consortium name="US DOE Joint Genome Institute (JGI-PGF)"/>
            <person name="Walter F."/>
            <person name="Albersmeier A."/>
            <person name="Kalinowski J."/>
            <person name="Ruckert C."/>
        </authorList>
    </citation>
    <scope>NUCLEOTIDE SEQUENCE [LARGE SCALE GENOMIC DNA]</scope>
    <source>
        <strain evidence="6 7">KCTC 12866</strain>
    </source>
</reference>
<proteinExistence type="inferred from homology"/>
<dbReference type="InterPro" id="IPR014284">
    <property type="entry name" value="RNA_pol_sigma-70_dom"/>
</dbReference>
<dbReference type="GO" id="GO:0003677">
    <property type="term" value="F:DNA binding"/>
    <property type="evidence" value="ECO:0007669"/>
    <property type="project" value="UniProtKB-KW"/>
</dbReference>
<evidence type="ECO:0000256" key="5">
    <source>
        <dbReference type="ARBA" id="ARBA00023163"/>
    </source>
</evidence>
<gene>
    <name evidence="6" type="ORF">GCM10007390_00750</name>
</gene>
<dbReference type="SUPFAM" id="SSF88659">
    <property type="entry name" value="Sigma3 and sigma4 domains of RNA polymerase sigma factors"/>
    <property type="match status" value="1"/>
</dbReference>
<dbReference type="PANTHER" id="PTHR43133:SF8">
    <property type="entry name" value="RNA POLYMERASE SIGMA FACTOR HI_1459-RELATED"/>
    <property type="match status" value="1"/>
</dbReference>
<dbReference type="InterPro" id="IPR036388">
    <property type="entry name" value="WH-like_DNA-bd_sf"/>
</dbReference>
<dbReference type="NCBIfam" id="TIGR02937">
    <property type="entry name" value="sigma70-ECF"/>
    <property type="match status" value="1"/>
</dbReference>
<dbReference type="InterPro" id="IPR013324">
    <property type="entry name" value="RNA_pol_sigma_r3/r4-like"/>
</dbReference>
<accession>A0A8J3D4M9</accession>
<organism evidence="6 7">
    <name type="scientific">Persicitalea jodogahamensis</name>
    <dbReference type="NCBI Taxonomy" id="402147"/>
    <lineage>
        <taxon>Bacteria</taxon>
        <taxon>Pseudomonadati</taxon>
        <taxon>Bacteroidota</taxon>
        <taxon>Cytophagia</taxon>
        <taxon>Cytophagales</taxon>
        <taxon>Spirosomataceae</taxon>
        <taxon>Persicitalea</taxon>
    </lineage>
</organism>
<evidence type="ECO:0000256" key="4">
    <source>
        <dbReference type="ARBA" id="ARBA00023125"/>
    </source>
</evidence>
<dbReference type="Proteomes" id="UP000598271">
    <property type="component" value="Unassembled WGS sequence"/>
</dbReference>
<dbReference type="SUPFAM" id="SSF88946">
    <property type="entry name" value="Sigma2 domain of RNA polymerase sigma factors"/>
    <property type="match status" value="1"/>
</dbReference>
<dbReference type="EMBL" id="BMXF01000001">
    <property type="protein sequence ID" value="GHB52001.1"/>
    <property type="molecule type" value="Genomic_DNA"/>
</dbReference>
<dbReference type="Gene3D" id="1.10.1740.10">
    <property type="match status" value="1"/>
</dbReference>
<keyword evidence="4" id="KW-0238">DNA-binding</keyword>
<comment type="similarity">
    <text evidence="1">Belongs to the sigma-70 factor family. ECF subfamily.</text>
</comment>
<evidence type="ECO:0000256" key="2">
    <source>
        <dbReference type="ARBA" id="ARBA00023015"/>
    </source>
</evidence>
<keyword evidence="7" id="KW-1185">Reference proteome</keyword>
<comment type="caution">
    <text evidence="6">The sequence shown here is derived from an EMBL/GenBank/DDBJ whole genome shotgun (WGS) entry which is preliminary data.</text>
</comment>
<dbReference type="AlphaFoldDB" id="A0A8J3D4M9"/>
<keyword evidence="5" id="KW-0804">Transcription</keyword>
<evidence type="ECO:0000313" key="6">
    <source>
        <dbReference type="EMBL" id="GHB52001.1"/>
    </source>
</evidence>
<dbReference type="InterPro" id="IPR039425">
    <property type="entry name" value="RNA_pol_sigma-70-like"/>
</dbReference>
<evidence type="ECO:0000256" key="1">
    <source>
        <dbReference type="ARBA" id="ARBA00010641"/>
    </source>
</evidence>